<keyword evidence="5" id="KW-0190">Covalent protein-DNA linkage</keyword>
<feature type="region of interest" description="Disordered" evidence="8">
    <location>
        <begin position="20"/>
        <end position="102"/>
    </location>
</feature>
<dbReference type="PANTHER" id="PTHR13604">
    <property type="entry name" value="DC12-RELATED"/>
    <property type="match status" value="1"/>
</dbReference>
<evidence type="ECO:0000313" key="10">
    <source>
        <dbReference type="Proteomes" id="UP001390339"/>
    </source>
</evidence>
<feature type="compositionally biased region" description="Low complexity" evidence="8">
    <location>
        <begin position="390"/>
        <end position="400"/>
    </location>
</feature>
<dbReference type="PANTHER" id="PTHR13604:SF0">
    <property type="entry name" value="ABASIC SITE PROCESSING PROTEIN HMCES"/>
    <property type="match status" value="1"/>
</dbReference>
<dbReference type="InterPro" id="IPR003738">
    <property type="entry name" value="SRAP"/>
</dbReference>
<feature type="compositionally biased region" description="Polar residues" evidence="8">
    <location>
        <begin position="427"/>
        <end position="441"/>
    </location>
</feature>
<keyword evidence="2" id="KW-0645">Protease</keyword>
<feature type="compositionally biased region" description="Basic and acidic residues" evidence="8">
    <location>
        <begin position="327"/>
        <end position="342"/>
    </location>
</feature>
<evidence type="ECO:0000256" key="8">
    <source>
        <dbReference type="SAM" id="MobiDB-lite"/>
    </source>
</evidence>
<dbReference type="SUPFAM" id="SSF143081">
    <property type="entry name" value="BB1717-like"/>
    <property type="match status" value="1"/>
</dbReference>
<evidence type="ECO:0000256" key="3">
    <source>
        <dbReference type="ARBA" id="ARBA00022763"/>
    </source>
</evidence>
<evidence type="ECO:0000256" key="2">
    <source>
        <dbReference type="ARBA" id="ARBA00022670"/>
    </source>
</evidence>
<evidence type="ECO:0000256" key="4">
    <source>
        <dbReference type="ARBA" id="ARBA00022801"/>
    </source>
</evidence>
<evidence type="ECO:0000256" key="5">
    <source>
        <dbReference type="ARBA" id="ARBA00023124"/>
    </source>
</evidence>
<keyword evidence="7" id="KW-0456">Lyase</keyword>
<dbReference type="Gene3D" id="3.90.1680.10">
    <property type="entry name" value="SOS response associated peptidase-like"/>
    <property type="match status" value="1"/>
</dbReference>
<comment type="caution">
    <text evidence="9">The sequence shown here is derived from an EMBL/GenBank/DDBJ whole genome shotgun (WGS) entry which is preliminary data.</text>
</comment>
<reference evidence="9 10" key="1">
    <citation type="journal article" date="2024" name="IMA Fungus">
        <title>Apiospora arundinis, a panoply of carbohydrate-active enzymes and secondary metabolites.</title>
        <authorList>
            <person name="Sorensen T."/>
            <person name="Petersen C."/>
            <person name="Muurmann A.T."/>
            <person name="Christiansen J.V."/>
            <person name="Brundto M.L."/>
            <person name="Overgaard C.K."/>
            <person name="Boysen A.T."/>
            <person name="Wollenberg R.D."/>
            <person name="Larsen T.O."/>
            <person name="Sorensen J.L."/>
            <person name="Nielsen K.L."/>
            <person name="Sondergaard T.E."/>
        </authorList>
    </citation>
    <scope>NUCLEOTIDE SEQUENCE [LARGE SCALE GENOMIC DNA]</scope>
    <source>
        <strain evidence="9 10">AAU 773</strain>
    </source>
</reference>
<dbReference type="EMBL" id="JAPCWZ010000003">
    <property type="protein sequence ID" value="KAK8873803.1"/>
    <property type="molecule type" value="Genomic_DNA"/>
</dbReference>
<feature type="region of interest" description="Disordered" evidence="8">
    <location>
        <begin position="305"/>
        <end position="441"/>
    </location>
</feature>
<feature type="compositionally biased region" description="Basic and acidic residues" evidence="8">
    <location>
        <begin position="357"/>
        <end position="373"/>
    </location>
</feature>
<dbReference type="InterPro" id="IPR036590">
    <property type="entry name" value="SRAP-like"/>
</dbReference>
<comment type="similarity">
    <text evidence="1">Belongs to the SOS response-associated peptidase family.</text>
</comment>
<feature type="compositionally biased region" description="Low complexity" evidence="8">
    <location>
        <begin position="315"/>
        <end position="325"/>
    </location>
</feature>
<dbReference type="Proteomes" id="UP001390339">
    <property type="component" value="Unassembled WGS sequence"/>
</dbReference>
<evidence type="ECO:0000256" key="1">
    <source>
        <dbReference type="ARBA" id="ARBA00008136"/>
    </source>
</evidence>
<protein>
    <submittedName>
        <fullName evidence="9">DUF159-domain-containing protein</fullName>
    </submittedName>
</protein>
<proteinExistence type="inferred from homology"/>
<evidence type="ECO:0000256" key="6">
    <source>
        <dbReference type="ARBA" id="ARBA00023125"/>
    </source>
</evidence>
<keyword evidence="4" id="KW-0378">Hydrolase</keyword>
<gene>
    <name evidence="9" type="ORF">PGQ11_004317</name>
</gene>
<keyword evidence="6" id="KW-0238">DNA-binding</keyword>
<name>A0ABR2J8B0_9PEZI</name>
<dbReference type="Pfam" id="PF02586">
    <property type="entry name" value="SRAP"/>
    <property type="match status" value="1"/>
</dbReference>
<evidence type="ECO:0000256" key="7">
    <source>
        <dbReference type="ARBA" id="ARBA00023239"/>
    </source>
</evidence>
<evidence type="ECO:0000313" key="9">
    <source>
        <dbReference type="EMBL" id="KAK8873803.1"/>
    </source>
</evidence>
<keyword evidence="10" id="KW-1185">Reference proteome</keyword>
<organism evidence="9 10">
    <name type="scientific">Apiospora arundinis</name>
    <dbReference type="NCBI Taxonomy" id="335852"/>
    <lineage>
        <taxon>Eukaryota</taxon>
        <taxon>Fungi</taxon>
        <taxon>Dikarya</taxon>
        <taxon>Ascomycota</taxon>
        <taxon>Pezizomycotina</taxon>
        <taxon>Sordariomycetes</taxon>
        <taxon>Xylariomycetidae</taxon>
        <taxon>Amphisphaeriales</taxon>
        <taxon>Apiosporaceae</taxon>
        <taxon>Apiospora</taxon>
    </lineage>
</organism>
<keyword evidence="3" id="KW-0227">DNA damage</keyword>
<sequence>MCGRYSLGLRPAQVRQMLQQDNMPVDDAPEDDGDDAPRQSYNFAPGYHGIVYRADTPDWGAGPHRHAKKAGDDTEAVDEAADQSSSTLPSGSGGGGSGDSDASEVRYKLQSMKWGLIPFWTKRNPDYGSMMKTINCRDDSLAQGGGMWNTMKARKRCIVVAQGFYEWLKKDGGREKIPHFVKRRDGALMCFAGLWDCVQYEDNEKKHYTYTIITTDSNKQLKFLHERMPVILNNGSDELRTWLDPKRHEWSKDLQSLLKPFEGELEVYPVSKDVGKVGNNSPTFLIPIDSKENKSNIANFFSKASSDAKPKAEAEASPPQKQPQVKIKKEVGFVEECSKNDTNDDDDDVAVGGGGTHAKDDQAKGDIRVKREAEEDSARDEDKPPKKAAKPTPNADSSSSPEKKGGGSRPKISATSNGTKSPEKSKQSGTRKITQFFGNSS</sequence>
<accession>A0ABR2J8B0</accession>